<dbReference type="HOGENOM" id="CLU_009600_0_3_6"/>
<reference evidence="2 3" key="1">
    <citation type="submission" date="2013-02" db="EMBL/GenBank/DDBJ databases">
        <title>The Genome Sequence of Acinetobacter baumannii NIPH 80.</title>
        <authorList>
            <consortium name="The Broad Institute Genome Sequencing Platform"/>
            <consortium name="The Broad Institute Genome Sequencing Center for Infectious Disease"/>
            <person name="Cerqueira G."/>
            <person name="Feldgarden M."/>
            <person name="Courvalin P."/>
            <person name="Perichon B."/>
            <person name="Grillot-Courvalin C."/>
            <person name="Clermont D."/>
            <person name="Rocha E."/>
            <person name="Yoon E.-J."/>
            <person name="Nemec A."/>
            <person name="Walker B."/>
            <person name="Young S.K."/>
            <person name="Zeng Q."/>
            <person name="Gargeya S."/>
            <person name="Fitzgerald M."/>
            <person name="Haas B."/>
            <person name="Abouelleil A."/>
            <person name="Alvarado L."/>
            <person name="Arachchi H.M."/>
            <person name="Berlin A.M."/>
            <person name="Chapman S.B."/>
            <person name="Dewar J."/>
            <person name="Goldberg J."/>
            <person name="Griggs A."/>
            <person name="Gujja S."/>
            <person name="Hansen M."/>
            <person name="Howarth C."/>
            <person name="Imamovic A."/>
            <person name="Larimer J."/>
            <person name="McCowan C."/>
            <person name="Murphy C."/>
            <person name="Neiman D."/>
            <person name="Pearson M."/>
            <person name="Priest M."/>
            <person name="Roberts A."/>
            <person name="Saif S."/>
            <person name="Shea T."/>
            <person name="Sisk P."/>
            <person name="Sykes S."/>
            <person name="Wortman J."/>
            <person name="Nusbaum C."/>
            <person name="Birren B."/>
        </authorList>
    </citation>
    <scope>NUCLEOTIDE SEQUENCE [LARGE SCALE GENOMIC DNA]</scope>
    <source>
        <strain evidence="2 3">NIPH 80</strain>
    </source>
</reference>
<evidence type="ECO:0000313" key="3">
    <source>
        <dbReference type="Proteomes" id="UP000013021"/>
    </source>
</evidence>
<dbReference type="AlphaFoldDB" id="N9JZ59"/>
<accession>N9JZ59</accession>
<dbReference type="InterPro" id="IPR000120">
    <property type="entry name" value="Amidase"/>
</dbReference>
<dbReference type="InterPro" id="IPR020556">
    <property type="entry name" value="Amidase_CS"/>
</dbReference>
<dbReference type="RefSeq" id="WP_005137504.1">
    <property type="nucleotide sequence ID" value="NZ_KB849943.1"/>
</dbReference>
<sequence length="444" mass="48925">MHDATETANRFLTQQTDPVKELEKLSAKIKAAENVFISTCLDRAYREAQAAKERWKAGNPLSIFDGVPIAWKDLFDLHSLNTTAGSITSQSKKPALSDALLVQQLTRFGLVNVGKTNLTEFAYSGLGLNPHYGTPKNVHNSNCIPGGSSSGAAVSVGLGIVPISFGTDTAGSIRIPAAFNGLVGFKSSHNRYSKIGVFPLAHSLDSVGPIARSVRDCIALDNLLTDQEKNPVSHLKQPHFCIDVGFIEQLELDESVRHNFFKVVTQLQQVGAIVEFKEINGFRQSISLINQSLWLGAAEAYTCHQELLESEEARLIDTRVRKRLESAKSILASTQIKLYQTALNLKRLIREELDGACMLTPTVAHTAPEIKPLLEDDELFVETNLKTLRLTMPGSYLNMPGVALPNGFDQRKLPTSILISSYEENDRRVLQSAEFIENLIKKVQ</sequence>
<dbReference type="Pfam" id="PF01425">
    <property type="entry name" value="Amidase"/>
    <property type="match status" value="1"/>
</dbReference>
<dbReference type="Proteomes" id="UP000013021">
    <property type="component" value="Unassembled WGS sequence"/>
</dbReference>
<protein>
    <recommendedName>
        <fullName evidence="1">Amidase domain-containing protein</fullName>
    </recommendedName>
</protein>
<dbReference type="PANTHER" id="PTHR11895:SF176">
    <property type="entry name" value="AMIDASE AMID-RELATED"/>
    <property type="match status" value="1"/>
</dbReference>
<evidence type="ECO:0000259" key="1">
    <source>
        <dbReference type="Pfam" id="PF01425"/>
    </source>
</evidence>
<dbReference type="EMBL" id="APRE01000010">
    <property type="protein sequence ID" value="ENW76963.1"/>
    <property type="molecule type" value="Genomic_DNA"/>
</dbReference>
<dbReference type="PATRIC" id="fig|1217629.3.peg.534"/>
<organism evidence="2 3">
    <name type="scientific">Acinetobacter baumannii NIPH 80</name>
    <dbReference type="NCBI Taxonomy" id="1217629"/>
    <lineage>
        <taxon>Bacteria</taxon>
        <taxon>Pseudomonadati</taxon>
        <taxon>Pseudomonadota</taxon>
        <taxon>Gammaproteobacteria</taxon>
        <taxon>Moraxellales</taxon>
        <taxon>Moraxellaceae</taxon>
        <taxon>Acinetobacter</taxon>
        <taxon>Acinetobacter calcoaceticus/baumannii complex</taxon>
    </lineage>
</organism>
<comment type="caution">
    <text evidence="2">The sequence shown here is derived from an EMBL/GenBank/DDBJ whole genome shotgun (WGS) entry which is preliminary data.</text>
</comment>
<gene>
    <name evidence="2" type="ORF">F913_00559</name>
</gene>
<feature type="domain" description="Amidase" evidence="1">
    <location>
        <begin position="27"/>
        <end position="430"/>
    </location>
</feature>
<evidence type="ECO:0000313" key="2">
    <source>
        <dbReference type="EMBL" id="ENW76963.1"/>
    </source>
</evidence>
<dbReference type="PROSITE" id="PS00571">
    <property type="entry name" value="AMIDASES"/>
    <property type="match status" value="1"/>
</dbReference>
<dbReference type="InterPro" id="IPR023631">
    <property type="entry name" value="Amidase_dom"/>
</dbReference>
<dbReference type="GO" id="GO:0003824">
    <property type="term" value="F:catalytic activity"/>
    <property type="evidence" value="ECO:0007669"/>
    <property type="project" value="InterPro"/>
</dbReference>
<dbReference type="InterPro" id="IPR036928">
    <property type="entry name" value="AS_sf"/>
</dbReference>
<dbReference type="PANTHER" id="PTHR11895">
    <property type="entry name" value="TRANSAMIDASE"/>
    <property type="match status" value="1"/>
</dbReference>
<proteinExistence type="predicted"/>
<name>N9JZ59_ACIBA</name>
<dbReference type="Gene3D" id="3.90.1300.10">
    <property type="entry name" value="Amidase signature (AS) domain"/>
    <property type="match status" value="1"/>
</dbReference>
<dbReference type="SUPFAM" id="SSF75304">
    <property type="entry name" value="Amidase signature (AS) enzymes"/>
    <property type="match status" value="1"/>
</dbReference>